<organism evidence="3 4">
    <name type="scientific">Portunus trituberculatus</name>
    <name type="common">Swimming crab</name>
    <name type="synonym">Neptunus trituberculatus</name>
    <dbReference type="NCBI Taxonomy" id="210409"/>
    <lineage>
        <taxon>Eukaryota</taxon>
        <taxon>Metazoa</taxon>
        <taxon>Ecdysozoa</taxon>
        <taxon>Arthropoda</taxon>
        <taxon>Crustacea</taxon>
        <taxon>Multicrustacea</taxon>
        <taxon>Malacostraca</taxon>
        <taxon>Eumalacostraca</taxon>
        <taxon>Eucarida</taxon>
        <taxon>Decapoda</taxon>
        <taxon>Pleocyemata</taxon>
        <taxon>Brachyura</taxon>
        <taxon>Eubrachyura</taxon>
        <taxon>Portunoidea</taxon>
        <taxon>Portunidae</taxon>
        <taxon>Portuninae</taxon>
        <taxon>Portunus</taxon>
    </lineage>
</organism>
<sequence>MELVLLISQVLGGGTALGHPHEPPVTVEGLLWLVQDILCQSHTKTIPQALTVINIRILKNSQPNTIFLLDKRGRWPLPGAGDPDKLLTISQTNKKHQPSPPPATAPQRTSRGQPTHSWVAITTTLSCAPHMRCFQAEQPWLLCGGQLRACNASTMIPWGRWQGQAYPQHQTTMTIQKAKNLHSKNSPVHSYTQVALHLAIA</sequence>
<feature type="compositionally biased region" description="Polar residues" evidence="1">
    <location>
        <begin position="106"/>
        <end position="115"/>
    </location>
</feature>
<comment type="caution">
    <text evidence="3">The sequence shown here is derived from an EMBL/GenBank/DDBJ whole genome shotgun (WGS) entry which is preliminary data.</text>
</comment>
<feature type="region of interest" description="Disordered" evidence="1">
    <location>
        <begin position="92"/>
        <end position="115"/>
    </location>
</feature>
<accession>A0A5B7E0V7</accession>
<proteinExistence type="predicted"/>
<keyword evidence="2" id="KW-0732">Signal</keyword>
<evidence type="ECO:0000256" key="2">
    <source>
        <dbReference type="SAM" id="SignalP"/>
    </source>
</evidence>
<dbReference type="Proteomes" id="UP000324222">
    <property type="component" value="Unassembled WGS sequence"/>
</dbReference>
<name>A0A5B7E0V7_PORTR</name>
<reference evidence="3 4" key="1">
    <citation type="submission" date="2019-05" db="EMBL/GenBank/DDBJ databases">
        <title>Another draft genome of Portunus trituberculatus and its Hox gene families provides insights of decapod evolution.</title>
        <authorList>
            <person name="Jeong J.-H."/>
            <person name="Song I."/>
            <person name="Kim S."/>
            <person name="Choi T."/>
            <person name="Kim D."/>
            <person name="Ryu S."/>
            <person name="Kim W."/>
        </authorList>
    </citation>
    <scope>NUCLEOTIDE SEQUENCE [LARGE SCALE GENOMIC DNA]</scope>
    <source>
        <tissue evidence="3">Muscle</tissue>
    </source>
</reference>
<gene>
    <name evidence="3" type="ORF">E2C01_019593</name>
</gene>
<protein>
    <submittedName>
        <fullName evidence="3">Uncharacterized protein</fullName>
    </submittedName>
</protein>
<feature type="chain" id="PRO_5022744729" evidence="2">
    <location>
        <begin position="17"/>
        <end position="201"/>
    </location>
</feature>
<feature type="signal peptide" evidence="2">
    <location>
        <begin position="1"/>
        <end position="16"/>
    </location>
</feature>
<evidence type="ECO:0000313" key="3">
    <source>
        <dbReference type="EMBL" id="MPC26454.1"/>
    </source>
</evidence>
<dbReference type="EMBL" id="VSRR010001600">
    <property type="protein sequence ID" value="MPC26454.1"/>
    <property type="molecule type" value="Genomic_DNA"/>
</dbReference>
<evidence type="ECO:0000313" key="4">
    <source>
        <dbReference type="Proteomes" id="UP000324222"/>
    </source>
</evidence>
<keyword evidence="4" id="KW-1185">Reference proteome</keyword>
<evidence type="ECO:0000256" key="1">
    <source>
        <dbReference type="SAM" id="MobiDB-lite"/>
    </source>
</evidence>
<dbReference type="AlphaFoldDB" id="A0A5B7E0V7"/>